<accession>A0A0A9GZL5</accession>
<evidence type="ECO:0000256" key="1">
    <source>
        <dbReference type="SAM" id="MobiDB-lite"/>
    </source>
</evidence>
<reference evidence="2" key="1">
    <citation type="submission" date="2014-09" db="EMBL/GenBank/DDBJ databases">
        <authorList>
            <person name="Magalhaes I.L.F."/>
            <person name="Oliveira U."/>
            <person name="Santos F.R."/>
            <person name="Vidigal T.H.D.A."/>
            <person name="Brescovit A.D."/>
            <person name="Santos A.J."/>
        </authorList>
    </citation>
    <scope>NUCLEOTIDE SEQUENCE</scope>
    <source>
        <tissue evidence="2">Shoot tissue taken approximately 20 cm above the soil surface</tissue>
    </source>
</reference>
<evidence type="ECO:0000313" key="2">
    <source>
        <dbReference type="EMBL" id="JAE28984.1"/>
    </source>
</evidence>
<dbReference type="AlphaFoldDB" id="A0A0A9GZL5"/>
<dbReference type="EMBL" id="GBRH01168912">
    <property type="protein sequence ID" value="JAE28984.1"/>
    <property type="molecule type" value="Transcribed_RNA"/>
</dbReference>
<organism evidence="2">
    <name type="scientific">Arundo donax</name>
    <name type="common">Giant reed</name>
    <name type="synonym">Donax arundinaceus</name>
    <dbReference type="NCBI Taxonomy" id="35708"/>
    <lineage>
        <taxon>Eukaryota</taxon>
        <taxon>Viridiplantae</taxon>
        <taxon>Streptophyta</taxon>
        <taxon>Embryophyta</taxon>
        <taxon>Tracheophyta</taxon>
        <taxon>Spermatophyta</taxon>
        <taxon>Magnoliopsida</taxon>
        <taxon>Liliopsida</taxon>
        <taxon>Poales</taxon>
        <taxon>Poaceae</taxon>
        <taxon>PACMAD clade</taxon>
        <taxon>Arundinoideae</taxon>
        <taxon>Arundineae</taxon>
        <taxon>Arundo</taxon>
    </lineage>
</organism>
<sequence>MPAVLRGRLPLFFFGGRRVAAATERPNRAGAEVRGGSPPCNGRSSSRDQRFEG</sequence>
<feature type="region of interest" description="Disordered" evidence="1">
    <location>
        <begin position="24"/>
        <end position="53"/>
    </location>
</feature>
<reference evidence="2" key="2">
    <citation type="journal article" date="2015" name="Data Brief">
        <title>Shoot transcriptome of the giant reed, Arundo donax.</title>
        <authorList>
            <person name="Barrero R.A."/>
            <person name="Guerrero F.D."/>
            <person name="Moolhuijzen P."/>
            <person name="Goolsby J.A."/>
            <person name="Tidwell J."/>
            <person name="Bellgard S.E."/>
            <person name="Bellgard M.I."/>
        </authorList>
    </citation>
    <scope>NUCLEOTIDE SEQUENCE</scope>
    <source>
        <tissue evidence="2">Shoot tissue taken approximately 20 cm above the soil surface</tissue>
    </source>
</reference>
<proteinExistence type="predicted"/>
<name>A0A0A9GZL5_ARUDO</name>
<protein>
    <submittedName>
        <fullName evidence="2">Uncharacterized protein</fullName>
    </submittedName>
</protein>